<gene>
    <name evidence="1" type="ORF">HMA55_06815</name>
</gene>
<evidence type="ECO:0000313" key="2">
    <source>
        <dbReference type="Proteomes" id="UP000577408"/>
    </source>
</evidence>
<dbReference type="EMBL" id="JABFED010000004">
    <property type="protein sequence ID" value="MBA1837608.1"/>
    <property type="molecule type" value="Genomic_DNA"/>
</dbReference>
<accession>A0A7V9A1Y6</accession>
<dbReference type="AlphaFoldDB" id="A0A7V9A1Y6"/>
<evidence type="ECO:0000313" key="1">
    <source>
        <dbReference type="EMBL" id="MBA1837608.1"/>
    </source>
</evidence>
<proteinExistence type="predicted"/>
<comment type="caution">
    <text evidence="1">The sequence shown here is derived from an EMBL/GenBank/DDBJ whole genome shotgun (WGS) entry which is preliminary data.</text>
</comment>
<dbReference type="RefSeq" id="WP_181192320.1">
    <property type="nucleotide sequence ID" value="NZ_JABFED010000004.1"/>
</dbReference>
<keyword evidence="2" id="KW-1185">Reference proteome</keyword>
<dbReference type="Proteomes" id="UP000577408">
    <property type="component" value="Unassembled WGS sequence"/>
</dbReference>
<protein>
    <submittedName>
        <fullName evidence="1">Uncharacterized protein</fullName>
    </submittedName>
</protein>
<reference evidence="1 2" key="1">
    <citation type="submission" date="2020-05" db="EMBL/GenBank/DDBJ databases">
        <title>Descriptions of Corynebacterium xxxx sp. nov., Corynebacterium yyyy sp. nov. and Corynebacterium zzzz sp. nov.</title>
        <authorList>
            <person name="Zhang G."/>
        </authorList>
    </citation>
    <scope>NUCLEOTIDE SEQUENCE [LARGE SCALE GENOMIC DNA]</scope>
    <source>
        <strain evidence="2">zg-913</strain>
    </source>
</reference>
<sequence length="174" mass="19850">MKRTPSPDNAEHKENDQTMKKIYYRNHNALPKAVLASQNENGSWTVEKQAVAGSIPLNEDGFRYEYRDEPRDGDSWTTGHQDFGGAKGIAEAIADGAEPRWLTTKEEVQQWAEKHPEAWFLDLNILGVFKREDLPWGTVRDIEEKFTLDWDRDDDWALPLVVLVPAEEAAGRQG</sequence>
<name>A0A7V9A1Y6_9CORY</name>
<organism evidence="1 2">
    <name type="scientific">Corynebacterium wankanglinii</name>
    <dbReference type="NCBI Taxonomy" id="2735136"/>
    <lineage>
        <taxon>Bacteria</taxon>
        <taxon>Bacillati</taxon>
        <taxon>Actinomycetota</taxon>
        <taxon>Actinomycetes</taxon>
        <taxon>Mycobacteriales</taxon>
        <taxon>Corynebacteriaceae</taxon>
        <taxon>Corynebacterium</taxon>
    </lineage>
</organism>